<dbReference type="RefSeq" id="WP_377385016.1">
    <property type="nucleotide sequence ID" value="NZ_JBHSAN010000004.1"/>
</dbReference>
<keyword evidence="3" id="KW-1185">Reference proteome</keyword>
<organism evidence="2 3">
    <name type="scientific">Prauserella oleivorans</name>
    <dbReference type="NCBI Taxonomy" id="1478153"/>
    <lineage>
        <taxon>Bacteria</taxon>
        <taxon>Bacillati</taxon>
        <taxon>Actinomycetota</taxon>
        <taxon>Actinomycetes</taxon>
        <taxon>Pseudonocardiales</taxon>
        <taxon>Pseudonocardiaceae</taxon>
        <taxon>Prauserella</taxon>
    </lineage>
</organism>
<dbReference type="Proteomes" id="UP001597478">
    <property type="component" value="Unassembled WGS sequence"/>
</dbReference>
<accession>A0ABW5W817</accession>
<evidence type="ECO:0008006" key="4">
    <source>
        <dbReference type="Google" id="ProtNLM"/>
    </source>
</evidence>
<protein>
    <recommendedName>
        <fullName evidence="4">DUF222 domain-containing protein</fullName>
    </recommendedName>
</protein>
<sequence>MELQERGRRLWASLLEQDTELADERDPRREVALSACRTADRVELLERMAAEVPPVLDGKTHPVLVEVRQQSALLARLVAALRLPDEHGRRPQRRQLRGVHQPAAVSSLERARRAKTGG</sequence>
<proteinExistence type="predicted"/>
<evidence type="ECO:0000313" key="3">
    <source>
        <dbReference type="Proteomes" id="UP001597478"/>
    </source>
</evidence>
<dbReference type="EMBL" id="JBHUOF010000013">
    <property type="protein sequence ID" value="MFD2800082.1"/>
    <property type="molecule type" value="Genomic_DNA"/>
</dbReference>
<gene>
    <name evidence="2" type="ORF">ACFS2C_11835</name>
</gene>
<evidence type="ECO:0000256" key="1">
    <source>
        <dbReference type="SAM" id="MobiDB-lite"/>
    </source>
</evidence>
<comment type="caution">
    <text evidence="2">The sequence shown here is derived from an EMBL/GenBank/DDBJ whole genome shotgun (WGS) entry which is preliminary data.</text>
</comment>
<evidence type="ECO:0000313" key="2">
    <source>
        <dbReference type="EMBL" id="MFD2800082.1"/>
    </source>
</evidence>
<feature type="region of interest" description="Disordered" evidence="1">
    <location>
        <begin position="84"/>
        <end position="118"/>
    </location>
</feature>
<reference evidence="3" key="1">
    <citation type="journal article" date="2019" name="Int. J. Syst. Evol. Microbiol.">
        <title>The Global Catalogue of Microorganisms (GCM) 10K type strain sequencing project: providing services to taxonomists for standard genome sequencing and annotation.</title>
        <authorList>
            <consortium name="The Broad Institute Genomics Platform"/>
            <consortium name="The Broad Institute Genome Sequencing Center for Infectious Disease"/>
            <person name="Wu L."/>
            <person name="Ma J."/>
        </authorList>
    </citation>
    <scope>NUCLEOTIDE SEQUENCE [LARGE SCALE GENOMIC DNA]</scope>
    <source>
        <strain evidence="3">IBRC-M 10906</strain>
    </source>
</reference>
<name>A0ABW5W817_9PSEU</name>